<keyword evidence="5" id="KW-0378">Hydrolase</keyword>
<dbReference type="PANTHER" id="PTHR30627:SF6">
    <property type="entry name" value="BETA-LACTAMASE YBXI-RELATED"/>
    <property type="match status" value="1"/>
</dbReference>
<evidence type="ECO:0000256" key="6">
    <source>
        <dbReference type="ARBA" id="ARBA00023251"/>
    </source>
</evidence>
<dbReference type="InterPro" id="IPR001460">
    <property type="entry name" value="PCN-bd_Tpept"/>
</dbReference>
<dbReference type="GO" id="GO:0008658">
    <property type="term" value="F:penicillin binding"/>
    <property type="evidence" value="ECO:0007669"/>
    <property type="project" value="InterPro"/>
</dbReference>
<evidence type="ECO:0000256" key="2">
    <source>
        <dbReference type="ARBA" id="ARBA00007898"/>
    </source>
</evidence>
<keyword evidence="8" id="KW-0808">Transferase</keyword>
<dbReference type="AlphaFoldDB" id="A0A518BPY6"/>
<keyword evidence="8" id="KW-0328">Glycosyltransferase</keyword>
<evidence type="ECO:0000313" key="9">
    <source>
        <dbReference type="Proteomes" id="UP000316921"/>
    </source>
</evidence>
<evidence type="ECO:0000256" key="3">
    <source>
        <dbReference type="ARBA" id="ARBA00012865"/>
    </source>
</evidence>
<dbReference type="PANTHER" id="PTHR30627">
    <property type="entry name" value="PEPTIDOGLYCAN D,D-TRANSPEPTIDASE"/>
    <property type="match status" value="1"/>
</dbReference>
<keyword evidence="9" id="KW-1185">Reference proteome</keyword>
<keyword evidence="6" id="KW-0046">Antibiotic resistance</keyword>
<keyword evidence="4" id="KW-0732">Signal</keyword>
<evidence type="ECO:0000313" key="8">
    <source>
        <dbReference type="EMBL" id="QDU69027.1"/>
    </source>
</evidence>
<evidence type="ECO:0000259" key="7">
    <source>
        <dbReference type="Pfam" id="PF00905"/>
    </source>
</evidence>
<dbReference type="GO" id="GO:0005886">
    <property type="term" value="C:plasma membrane"/>
    <property type="evidence" value="ECO:0007669"/>
    <property type="project" value="TreeGrafter"/>
</dbReference>
<comment type="similarity">
    <text evidence="2">Belongs to the class-D beta-lactamase family.</text>
</comment>
<protein>
    <recommendedName>
        <fullName evidence="3">beta-lactamase</fullName>
        <ecNumber evidence="3">3.5.2.6</ecNumber>
    </recommendedName>
</protein>
<accession>A0A518BPY6</accession>
<name>A0A518BPY6_9BACT</name>
<proteinExistence type="inferred from homology"/>
<feature type="domain" description="Penicillin-binding protein transpeptidase" evidence="7">
    <location>
        <begin position="726"/>
        <end position="1051"/>
    </location>
</feature>
<evidence type="ECO:0000256" key="4">
    <source>
        <dbReference type="ARBA" id="ARBA00022729"/>
    </source>
</evidence>
<evidence type="ECO:0000256" key="1">
    <source>
        <dbReference type="ARBA" id="ARBA00001526"/>
    </source>
</evidence>
<reference evidence="8 9" key="1">
    <citation type="submission" date="2019-02" db="EMBL/GenBank/DDBJ databases">
        <title>Deep-cultivation of Planctomycetes and their phenomic and genomic characterization uncovers novel biology.</title>
        <authorList>
            <person name="Wiegand S."/>
            <person name="Jogler M."/>
            <person name="Boedeker C."/>
            <person name="Pinto D."/>
            <person name="Vollmers J."/>
            <person name="Rivas-Marin E."/>
            <person name="Kohn T."/>
            <person name="Peeters S.H."/>
            <person name="Heuer A."/>
            <person name="Rast P."/>
            <person name="Oberbeckmann S."/>
            <person name="Bunk B."/>
            <person name="Jeske O."/>
            <person name="Meyerdierks A."/>
            <person name="Storesund J.E."/>
            <person name="Kallscheuer N."/>
            <person name="Luecker S."/>
            <person name="Lage O.M."/>
            <person name="Pohl T."/>
            <person name="Merkel B.J."/>
            <person name="Hornburger P."/>
            <person name="Mueller R.-W."/>
            <person name="Bruemmer F."/>
            <person name="Labrenz M."/>
            <person name="Spormann A.M."/>
            <person name="Op den Camp H."/>
            <person name="Overmann J."/>
            <person name="Amann R."/>
            <person name="Jetten M.S.M."/>
            <person name="Mascher T."/>
            <person name="Medema M.H."/>
            <person name="Devos D.P."/>
            <person name="Kaster A.-K."/>
            <person name="Ovreas L."/>
            <person name="Rohde M."/>
            <person name="Galperin M.Y."/>
            <person name="Jogler C."/>
        </authorList>
    </citation>
    <scope>NUCLEOTIDE SEQUENCE [LARGE SCALE GENOMIC DNA]</scope>
    <source>
        <strain evidence="8 9">Pla133</strain>
    </source>
</reference>
<dbReference type="EC" id="3.5.2.6" evidence="3"/>
<dbReference type="InterPro" id="IPR050515">
    <property type="entry name" value="Beta-lactam/transpept"/>
</dbReference>
<dbReference type="EMBL" id="CP036287">
    <property type="protein sequence ID" value="QDU69027.1"/>
    <property type="molecule type" value="Genomic_DNA"/>
</dbReference>
<dbReference type="KEGG" id="pbap:Pla133_41430"/>
<evidence type="ECO:0000256" key="5">
    <source>
        <dbReference type="ARBA" id="ARBA00022801"/>
    </source>
</evidence>
<dbReference type="Pfam" id="PF00905">
    <property type="entry name" value="Transpeptidase"/>
    <property type="match status" value="1"/>
</dbReference>
<dbReference type="InterPro" id="IPR036138">
    <property type="entry name" value="PBP_dimer_sf"/>
</dbReference>
<dbReference type="GO" id="GO:0016757">
    <property type="term" value="F:glycosyltransferase activity"/>
    <property type="evidence" value="ECO:0007669"/>
    <property type="project" value="UniProtKB-KW"/>
</dbReference>
<gene>
    <name evidence="8" type="primary">ftsI</name>
    <name evidence="8" type="ORF">Pla133_41430</name>
</gene>
<comment type="catalytic activity">
    <reaction evidence="1">
        <text>a beta-lactam + H2O = a substituted beta-amino acid</text>
        <dbReference type="Rhea" id="RHEA:20401"/>
        <dbReference type="ChEBI" id="CHEBI:15377"/>
        <dbReference type="ChEBI" id="CHEBI:35627"/>
        <dbReference type="ChEBI" id="CHEBI:140347"/>
        <dbReference type="EC" id="3.5.2.6"/>
    </reaction>
</comment>
<dbReference type="GO" id="GO:0071555">
    <property type="term" value="P:cell wall organization"/>
    <property type="evidence" value="ECO:0007669"/>
    <property type="project" value="TreeGrafter"/>
</dbReference>
<dbReference type="Proteomes" id="UP000316921">
    <property type="component" value="Chromosome"/>
</dbReference>
<dbReference type="RefSeq" id="WP_145168473.1">
    <property type="nucleotide sequence ID" value="NZ_CP036287.1"/>
</dbReference>
<dbReference type="SUPFAM" id="SSF56601">
    <property type="entry name" value="beta-lactamase/transpeptidase-like"/>
    <property type="match status" value="1"/>
</dbReference>
<dbReference type="InterPro" id="IPR012338">
    <property type="entry name" value="Beta-lactam/transpept-like"/>
</dbReference>
<dbReference type="SUPFAM" id="SSF56519">
    <property type="entry name" value="Penicillin binding protein dimerisation domain"/>
    <property type="match status" value="1"/>
</dbReference>
<organism evidence="8 9">
    <name type="scientific">Engelhardtia mirabilis</name>
    <dbReference type="NCBI Taxonomy" id="2528011"/>
    <lineage>
        <taxon>Bacteria</taxon>
        <taxon>Pseudomonadati</taxon>
        <taxon>Planctomycetota</taxon>
        <taxon>Planctomycetia</taxon>
        <taxon>Planctomycetia incertae sedis</taxon>
        <taxon>Engelhardtia</taxon>
    </lineage>
</organism>
<dbReference type="Gene3D" id="3.40.710.10">
    <property type="entry name" value="DD-peptidase/beta-lactamase superfamily"/>
    <property type="match status" value="1"/>
</dbReference>
<sequence>MGFRRTRPLIVLLLLGWVVLVVRLGQVQLGEHQVWAEEAAKLERSGEVLLYERGSIRDTNGRVLVEDQAIYHLELRYRDFRRAHPVGLVAHARSAIEQRAVSLPEAAATLDAWATELVRLSPGDLHRFARGAGLRVGGFVIDGVDQPWVDRRPGRASDLRFYARSLLEPDSVERRALVKLERKPEIDQSYLELVAGLRGVAPEVLLDEQRVRWRRSLDSLELLAERLRASGNGTGTIDLDAGAEPLDAILAQLEEWRRQVESSAAAVLFRDVVGFEIGRLEPHLAARLDLDWLARELGWRQGRIEQWYRSERAMWLEGWRDGYALPRLLAELRLVEDPAPSADRALSLLAAVYGEPQALADALDGAPRNWRAFDRPEVLSDVPWCFDLDVPRGWRPPEGVAFAPRAPRFLGELRGRAAPWSLLDELTDHPRRAALLSQLTIDDPRAFSGIADGDLGALWARVAPSFRGRDRERVLLLARALLDSLEAHLQARLGEVFDALVELDPDGDGRLAPSEEGLDRIGERARNVLRDYGTRRALLHRQPEYEVVYLLTRDPASYPGLIARPERERRRVVLEGEDAVPAEHLLGDVSAMDPQAAQAQRAAYFELQELRRLGSRTDEQQGRLQTLMRELLMHDEARGVSGVEAMTDPWLAGHNGYRERLGLEDVFGRGAESIFLTDVVDGHDVWLTIDDDLQRAAQSVIDFPDLPDDPPDELADLGWFDQPVGAIVLARPNGDLLATASAPSRQELVGPDAEGQRAVVMDRALRMPGFQPIGSVFKPFVAVYVLDRLEQSGIDEHFVHDCAPDEEVSHAGWGGVRCHSRWGHGVLDMAGAIAVSCNSYFARLADELTTAQVEQVGADFGFGQPTGVRFEGSSPGLAEDVPEDFQWSATSSAGLRRELRRACNGLSVVDVTPVQVARAVAGLATGVLPSMQLIQRVGDEAVSRGPVRELPYGEASFDKVRAMMELVTNDAGGSAYKTLRHEVLGWTVAAKTGSADLQSRKNVEGADVSYKHTWVAGWLPAEDPQLVFVVFLNGTTSTSSHGAIYVARQILQRPELREWMEAEGFPAQVNR</sequence>